<dbReference type="EMBL" id="QGNW01002522">
    <property type="protein sequence ID" value="RVW18517.1"/>
    <property type="molecule type" value="Genomic_DNA"/>
</dbReference>
<evidence type="ECO:0000313" key="2">
    <source>
        <dbReference type="Proteomes" id="UP000288805"/>
    </source>
</evidence>
<gene>
    <name evidence="1" type="ORF">CK203_102867</name>
</gene>
<sequence>MLSGILWRKLTGGSSPGNYDWKADIEMLQLEQLNQQEAENLEHPFSEEEIHSALMEMNGTKPRTG</sequence>
<protein>
    <submittedName>
        <fullName evidence="1">Uncharacterized protein</fullName>
    </submittedName>
</protein>
<evidence type="ECO:0000313" key="1">
    <source>
        <dbReference type="EMBL" id="RVW18517.1"/>
    </source>
</evidence>
<organism evidence="1 2">
    <name type="scientific">Vitis vinifera</name>
    <name type="common">Grape</name>
    <dbReference type="NCBI Taxonomy" id="29760"/>
    <lineage>
        <taxon>Eukaryota</taxon>
        <taxon>Viridiplantae</taxon>
        <taxon>Streptophyta</taxon>
        <taxon>Embryophyta</taxon>
        <taxon>Tracheophyta</taxon>
        <taxon>Spermatophyta</taxon>
        <taxon>Magnoliopsida</taxon>
        <taxon>eudicotyledons</taxon>
        <taxon>Gunneridae</taxon>
        <taxon>Pentapetalae</taxon>
        <taxon>rosids</taxon>
        <taxon>Vitales</taxon>
        <taxon>Vitaceae</taxon>
        <taxon>Viteae</taxon>
        <taxon>Vitis</taxon>
    </lineage>
</organism>
<dbReference type="Proteomes" id="UP000288805">
    <property type="component" value="Unassembled WGS sequence"/>
</dbReference>
<reference evidence="1 2" key="1">
    <citation type="journal article" date="2018" name="PLoS Genet.">
        <title>Population sequencing reveals clonal diversity and ancestral inbreeding in the grapevine cultivar Chardonnay.</title>
        <authorList>
            <person name="Roach M.J."/>
            <person name="Johnson D.L."/>
            <person name="Bohlmann J."/>
            <person name="van Vuuren H.J."/>
            <person name="Jones S.J."/>
            <person name="Pretorius I.S."/>
            <person name="Schmidt S.A."/>
            <person name="Borneman A.R."/>
        </authorList>
    </citation>
    <scope>NUCLEOTIDE SEQUENCE [LARGE SCALE GENOMIC DNA]</scope>
    <source>
        <strain evidence="2">cv. Chardonnay</strain>
        <tissue evidence="1">Leaf</tissue>
    </source>
</reference>
<proteinExistence type="predicted"/>
<comment type="caution">
    <text evidence="1">The sequence shown here is derived from an EMBL/GenBank/DDBJ whole genome shotgun (WGS) entry which is preliminary data.</text>
</comment>
<dbReference type="AlphaFoldDB" id="A0A438C5I9"/>
<accession>A0A438C5I9</accession>
<name>A0A438C5I9_VITVI</name>